<evidence type="ECO:0000256" key="1">
    <source>
        <dbReference type="SAM" id="MobiDB-lite"/>
    </source>
</evidence>
<name>A0A172YCG7_9GAMM</name>
<dbReference type="InterPro" id="IPR011050">
    <property type="entry name" value="Pectin_lyase_fold/virulence"/>
</dbReference>
<proteinExistence type="predicted"/>
<organism evidence="3 4">
    <name type="scientific">Halotalea alkalilenta</name>
    <dbReference type="NCBI Taxonomy" id="376489"/>
    <lineage>
        <taxon>Bacteria</taxon>
        <taxon>Pseudomonadati</taxon>
        <taxon>Pseudomonadota</taxon>
        <taxon>Gammaproteobacteria</taxon>
        <taxon>Oceanospirillales</taxon>
        <taxon>Halomonadaceae</taxon>
        <taxon>Halotalea</taxon>
    </lineage>
</organism>
<dbReference type="Pfam" id="PF05860">
    <property type="entry name" value="TPS"/>
    <property type="match status" value="1"/>
</dbReference>
<evidence type="ECO:0000313" key="3">
    <source>
        <dbReference type="EMBL" id="ANF56695.1"/>
    </source>
</evidence>
<dbReference type="Proteomes" id="UP000077875">
    <property type="component" value="Chromosome"/>
</dbReference>
<dbReference type="NCBIfam" id="TIGR01901">
    <property type="entry name" value="adhes_NPXG"/>
    <property type="match status" value="1"/>
</dbReference>
<dbReference type="InterPro" id="IPR010069">
    <property type="entry name" value="CdiA_FHA1_rpt"/>
</dbReference>
<protein>
    <recommendedName>
        <fullName evidence="2">Filamentous haemagglutinin FhaB/tRNA nuclease CdiA-like TPS domain-containing protein</fullName>
    </recommendedName>
</protein>
<dbReference type="EMBL" id="CP015243">
    <property type="protein sequence ID" value="ANF56695.1"/>
    <property type="molecule type" value="Genomic_DNA"/>
</dbReference>
<keyword evidence="4" id="KW-1185">Reference proteome</keyword>
<feature type="compositionally biased region" description="Basic and acidic residues" evidence="1">
    <location>
        <begin position="1526"/>
        <end position="1535"/>
    </location>
</feature>
<dbReference type="GO" id="GO:0003824">
    <property type="term" value="F:catalytic activity"/>
    <property type="evidence" value="ECO:0007669"/>
    <property type="project" value="UniProtKB-ARBA"/>
</dbReference>
<dbReference type="InterPro" id="IPR012334">
    <property type="entry name" value="Pectin_lyas_fold"/>
</dbReference>
<feature type="domain" description="Filamentous haemagglutinin FhaB/tRNA nuclease CdiA-like TPS" evidence="2">
    <location>
        <begin position="48"/>
        <end position="169"/>
    </location>
</feature>
<dbReference type="KEGG" id="haa:A5892_03795"/>
<dbReference type="InterPro" id="IPR008619">
    <property type="entry name" value="Filamentous_hemagglutn_rpt"/>
</dbReference>
<dbReference type="RefSeq" id="WP_064121668.1">
    <property type="nucleotide sequence ID" value="NZ_CP015243.1"/>
</dbReference>
<dbReference type="SUPFAM" id="SSF51126">
    <property type="entry name" value="Pectin lyase-like"/>
    <property type="match status" value="1"/>
</dbReference>
<evidence type="ECO:0000313" key="4">
    <source>
        <dbReference type="Proteomes" id="UP000077875"/>
    </source>
</evidence>
<reference evidence="3 4" key="1">
    <citation type="submission" date="2016-04" db="EMBL/GenBank/DDBJ databases">
        <title>Complete Genome Sequence of Halotalea alkalilenta IHB B 13600.</title>
        <authorList>
            <person name="Swarnkar M.K."/>
            <person name="Sharma A."/>
            <person name="Kaushal K."/>
            <person name="Soni R."/>
            <person name="Rana S."/>
            <person name="Singh A.K."/>
            <person name="Gulati A."/>
        </authorList>
    </citation>
    <scope>NUCLEOTIDE SEQUENCE [LARGE SCALE GENOMIC DNA]</scope>
    <source>
        <strain evidence="3 4">IHB B 13600</strain>
    </source>
</reference>
<dbReference type="SMART" id="SM00912">
    <property type="entry name" value="Haemagg_act"/>
    <property type="match status" value="1"/>
</dbReference>
<feature type="region of interest" description="Disordered" evidence="1">
    <location>
        <begin position="1512"/>
        <end position="1536"/>
    </location>
</feature>
<dbReference type="Gene3D" id="2.160.20.10">
    <property type="entry name" value="Single-stranded right-handed beta-helix, Pectin lyase-like"/>
    <property type="match status" value="1"/>
</dbReference>
<dbReference type="Pfam" id="PF13332">
    <property type="entry name" value="Fil_haemagg_2"/>
    <property type="match status" value="1"/>
</dbReference>
<evidence type="ECO:0000259" key="2">
    <source>
        <dbReference type="SMART" id="SM00912"/>
    </source>
</evidence>
<sequence length="2518" mass="262892">MRDPASPLARLLAVVLVNALVWQPVAALAEGIVVAPGGGQNTRIDQAANGVPVIDIATPNERGLSHNRYQSFDVGREGAILNNVTDKWQTTEQAGLIVGNPNLQGSAARLIVNEVTGGGGSRLAGYTEVAGQAAAVVIANPSGIVCDGCGFINTPQVTLSTGRPLIDQGELSGFSVEAGKVEIEGLGLDASRVDRFAIVTRAAEFNAALHAKRLEVVTGRNQVDADTLEATPLEGAQEVTPEFAIDASALGGMYADSIRLVGTEAGVGVRLAGDMAASGGELRIDAAGGLTLANASSRGSLIADAVSIAVDGTLDGAADLRLSAERQISNQGTLRAGGGIELTAGERITQHGSMLASQIDARAGDELVNQGQVSGDQVSLGAETLVNQGTLAASGALNIEARRLDNAGGTLQFAQGQHVELALERLDNRDGLLLADGGALALDARALDNQRGVIAADTLKIDAGALDNREGLIQASRGEAAIAVTQLDNRTGRIEAQQALRLVAKETVANQGGRLQAGERLELNAGDLDNRDGVVLAERSSLALGRLSGNRDGVIEASSGPLELAVRAEADNAGGSLIARQGELTLSAATLDNRQATIAGDQLHLVSGELDNSAGLLLAQRGGLEISSGALDNSGGTLIGDDVELSASRLDNHDGGLIAARVGNARLEVERSIDNSGGQLQAAARIDLTAGQLVNRDAVVVADDVALDARTLDNAGGLISAERGDLDATVGVLDNRGGLLLGKRLELDTASLDNRGGAMLAEAAGALIRVQDSLDNRGGIIDVRHGDLMLDAGRIDNRGGALAALGLTLQAVLLDNGVEDDGEDVDEGGRLLAGAGGMRVLAAEGRLDNRGGLLLVDGGALELSAAELDNRAGVIQSEQGSFELGEFDNREGELAALSGPLALETSSLDNQGGRILAQRALALDAERLDNRFGQLAGNTLLLSAAGIDNRDGGLIEAVDSLVLDSDTLDNRGGELRALGTDGDSRLRVEGTLDNRDGKLSFANQNLTLAAQHWRNQGGLLRHTGLGQAEIEVGEFQGAGGTLESTGELILSAQHVDGLGSLASNRALSLTSLGALGLGIGDRLASAGTLEVEAMDLDNQGEMASNQAITLRLQGELVNAGTISAGSGLELSATSLDQRGHLLSGGDARYRLTQTLDNRGRLTATGALEIEAARLDNQGTLGAGGTLRVSAGEIINQPDALIFSAGDMQLRAASLSNRYADLFSLGRFDFAADDQGGRARLFENRSGSIEAQGDLRLAADEVINTRDHFSILSHSEGSWIDYTATQVDQYRVESDLCGERGGCGPRQIYERTFYYYQPIVHDTLRYEVVVDSPLARLVGGGEVTIDADRFSNTLGLVAAGSDLSIHAREIDNGGPTAFLEQRRREYQHNQSYSNSSDIRYVQRASDQRDAGIEAWNARSGLDEQGEPLPLPAIIAGWTYSLVSDVISRQEIPGTVASTIQAGERVTLVAGERLVNGQVDEQVQAQLEGRLGDTSVAGPVARLSYTLAPQAASASRREAGDLSGASREAGEIDETTRTELGLPSGERQALDTPIVIEPAASYADVPFERIAPVEQPDFRLPQGEYGLFVQSPSPQSRYLVESNPAFTGLENVLGSDYLLDKLGYSDDGAYRLLGDGRYESRLVGSAVQAATGSRFVDDRLGSEADQLRYLFDNAIASSEPLGLSVGVSLSPAQTAALTHDIVWPEWQEVEGQWVLVPVLYLAQLDSRKVRGGALVQGRDIELISGSELINVGTLTAARDTTLSAGGSILQGGLVEAGERVSMVANDSIRNAIGGEISAAQVDLRALEGDIVNDRLAIVAGSRDHAFTALDGGGRIVAGERLDLRAGGDLVNRGEIASAGDAALAAGRDLRLEAVTDARLDVNRQPNLTERRESVEVLGSRLDIQGDARLSAGQDLVIDASRVDIHGDLLAEAGRDLRLDAQENFVASERERRSSRRYSHQLDEQVRQQGSELVVGGDAAVIAGRDLGLTASRVETSGNAYFYAGGELTLDAAADLDHQLDERRSKGSFGRKRSESTERLTLTAQGSQIESGGDLVLASEGDQRYQGARLASQGELSLISGGEIAFEAARDIEQQSRHKSSSSFAWQSAKGRGTTDETLRQSQLIHQGELAIRAAEGISIEIAQIDQRTVSQTLDAMVAADPQLGWLKEMEQRGDIDWRQVKEIHDSFQYSQSGVSPVVGMAVAIVTAAFTAGAAGSMIGAMAGTSTAAGASTAASIWAAQTATAAAGWANAAVAGAIGGAVGSAAGAVSQGQEWNQAALNGAITGGLGNYLAGGTFHNNPINSAKVIGTSVANGAWDVVGNRIALLGAQQVMGKVQSEFAESIGLSGEQLNWALMSGSIIGAQLPGVGTRFSATDGGYSHNNFIGERGVLNRDIQGLPFDAIDIALGYQGLPDSTVQAHLASQGFGGYTMGHSLGVLSANYMATNGLLKGAHLFSLPFGNIASSNTTLTIGAGDLVNGGVLGKALNPNAYIVPLLPWEHNFDQFYKPYIDLYPERYKFGD</sequence>
<dbReference type="NCBIfam" id="TIGR01731">
    <property type="entry name" value="fil_hemag_20aa"/>
    <property type="match status" value="28"/>
</dbReference>
<dbReference type="Pfam" id="PF05594">
    <property type="entry name" value="Fil_haemagg"/>
    <property type="match status" value="15"/>
</dbReference>
<dbReference type="STRING" id="376489.A5892_03795"/>
<accession>A0A172YCG7</accession>
<dbReference type="InterPro" id="IPR025157">
    <property type="entry name" value="Hemagglutinin_rpt"/>
</dbReference>
<gene>
    <name evidence="3" type="ORF">A5892_03795</name>
</gene>
<dbReference type="InterPro" id="IPR008638">
    <property type="entry name" value="FhaB/CdiA-like_TPS"/>
</dbReference>